<keyword evidence="4" id="KW-1185">Reference proteome</keyword>
<dbReference type="AlphaFoldDB" id="A0A193BSU5"/>
<evidence type="ECO:0000313" key="3">
    <source>
        <dbReference type="EMBL" id="ANN15277.1"/>
    </source>
</evidence>
<keyword evidence="2" id="KW-0732">Signal</keyword>
<feature type="signal peptide" evidence="2">
    <location>
        <begin position="1"/>
        <end position="25"/>
    </location>
</feature>
<evidence type="ECO:0000256" key="2">
    <source>
        <dbReference type="SAM" id="SignalP"/>
    </source>
</evidence>
<gene>
    <name evidence="3" type="ORF">SD37_06145</name>
</gene>
<dbReference type="KEGG" id="aori:SD37_06145"/>
<organism evidence="3 4">
    <name type="scientific">Amycolatopsis orientalis</name>
    <name type="common">Nocardia orientalis</name>
    <dbReference type="NCBI Taxonomy" id="31958"/>
    <lineage>
        <taxon>Bacteria</taxon>
        <taxon>Bacillati</taxon>
        <taxon>Actinomycetota</taxon>
        <taxon>Actinomycetes</taxon>
        <taxon>Pseudonocardiales</taxon>
        <taxon>Pseudonocardiaceae</taxon>
        <taxon>Amycolatopsis</taxon>
    </lineage>
</organism>
<evidence type="ECO:0008006" key="5">
    <source>
        <dbReference type="Google" id="ProtNLM"/>
    </source>
</evidence>
<sequence>MLKKAMIGALIVGAAQLAVIAPAAATETKDVSWFLAPTEVEPGGEIYAETKAAMGGCGPATPVTSPGFAAPLQWTIGGNWGKTAGYGKVGKTPGKYTATFTCSDGTKTSRTFTIIGTPPTTKPPTTKPPTSTKPQKPAKSTTAKPKPKPQVAVKPVGAPQTGGGAFGPMGWEW</sequence>
<dbReference type="RefSeq" id="WP_044852231.1">
    <property type="nucleotide sequence ID" value="NZ_CP016174.1"/>
</dbReference>
<proteinExistence type="predicted"/>
<name>A0A193BSU5_AMYOR</name>
<feature type="region of interest" description="Disordered" evidence="1">
    <location>
        <begin position="109"/>
        <end position="173"/>
    </location>
</feature>
<dbReference type="EMBL" id="CP016174">
    <property type="protein sequence ID" value="ANN15277.1"/>
    <property type="molecule type" value="Genomic_DNA"/>
</dbReference>
<accession>A0A193BSU5</accession>
<evidence type="ECO:0000313" key="4">
    <source>
        <dbReference type="Proteomes" id="UP000093695"/>
    </source>
</evidence>
<evidence type="ECO:0000256" key="1">
    <source>
        <dbReference type="SAM" id="MobiDB-lite"/>
    </source>
</evidence>
<feature type="compositionally biased region" description="Low complexity" evidence="1">
    <location>
        <begin position="128"/>
        <end position="159"/>
    </location>
</feature>
<protein>
    <recommendedName>
        <fullName evidence="5">Ig-like domain-containing protein</fullName>
    </recommendedName>
</protein>
<feature type="chain" id="PRO_5038543217" description="Ig-like domain-containing protein" evidence="2">
    <location>
        <begin position="26"/>
        <end position="173"/>
    </location>
</feature>
<reference evidence="3 4" key="1">
    <citation type="journal article" date="2015" name="Genome Announc.">
        <title>Draft Genome Sequence of Norvancomycin-Producing Strain Amycolatopsis orientalis CPCC200066.</title>
        <authorList>
            <person name="Lei X."/>
            <person name="Yuan F."/>
            <person name="Shi Y."/>
            <person name="Li X."/>
            <person name="Wang L."/>
            <person name="Hong B."/>
        </authorList>
    </citation>
    <scope>NUCLEOTIDE SEQUENCE [LARGE SCALE GENOMIC DNA]</scope>
    <source>
        <strain evidence="3 4">B-37</strain>
    </source>
</reference>
<dbReference type="Proteomes" id="UP000093695">
    <property type="component" value="Chromosome"/>
</dbReference>